<dbReference type="Proteomes" id="UP001152614">
    <property type="component" value="Unassembled WGS sequence"/>
</dbReference>
<evidence type="ECO:0000313" key="3">
    <source>
        <dbReference type="Proteomes" id="UP001152614"/>
    </source>
</evidence>
<feature type="transmembrane region" description="Helical" evidence="1">
    <location>
        <begin position="131"/>
        <end position="152"/>
    </location>
</feature>
<evidence type="ECO:0000256" key="1">
    <source>
        <dbReference type="SAM" id="Phobius"/>
    </source>
</evidence>
<evidence type="ECO:0000313" key="2">
    <source>
        <dbReference type="EMBL" id="MDG4982866.1"/>
    </source>
</evidence>
<dbReference type="RefSeq" id="WP_278228651.1">
    <property type="nucleotide sequence ID" value="NZ_JAOWLY010000001.1"/>
</dbReference>
<feature type="transmembrane region" description="Helical" evidence="1">
    <location>
        <begin position="36"/>
        <end position="54"/>
    </location>
</feature>
<organism evidence="2 3">
    <name type="scientific">Lactococcus lactis</name>
    <dbReference type="NCBI Taxonomy" id="1358"/>
    <lineage>
        <taxon>Bacteria</taxon>
        <taxon>Bacillati</taxon>
        <taxon>Bacillota</taxon>
        <taxon>Bacilli</taxon>
        <taxon>Lactobacillales</taxon>
        <taxon>Streptococcaceae</taxon>
        <taxon>Lactococcus</taxon>
    </lineage>
</organism>
<reference evidence="2" key="2">
    <citation type="journal article" date="2023" name="Food Microbiol.">
        <title>Evaluation of the fermentation potential of lactic acid bacteria isolated from herbs, fruits and vegetables as starter cultures in nut-based milk alternatives.</title>
        <authorList>
            <person name="Huang W."/>
            <person name="Dong A."/>
            <person name="Pham H.T."/>
            <person name="Zhou C."/>
            <person name="Huo Z."/>
            <person name="Watjen A.P."/>
            <person name="Prakash S."/>
            <person name="Bang-Berthelsen C.H."/>
            <person name="Turner M.S."/>
        </authorList>
    </citation>
    <scope>NUCLEOTIDE SEQUENCE</scope>
    <source>
        <strain evidence="2">3</strain>
    </source>
</reference>
<keyword evidence="1" id="KW-1133">Transmembrane helix</keyword>
<sequence>MKNEVQGMFQGAIDTLRQKTFWKIQGLNLFLMMKKVIFFVWSYVTIIFITSISIQALQLNAYQKNILESQLGFIILGILVFDFFKNVIQHFSIYEMLPILILVMKTGLWILALNISFTIHITNFESMGNLLLRWFVVIILFSINKFFVFRSLSKGLMSGKKTDWVGNIDREVTHKYVNGLLVRDEISETYCLKYSLIKLGIKKNHEYGIKAVMGIGVKK</sequence>
<keyword evidence="1" id="KW-0472">Membrane</keyword>
<accession>A0A9X4S4X6</accession>
<dbReference type="AlphaFoldDB" id="A0A9X4S4X6"/>
<gene>
    <name evidence="2" type="ORF">OGZ51_01710</name>
</gene>
<proteinExistence type="predicted"/>
<protein>
    <submittedName>
        <fullName evidence="2">Uncharacterized protein</fullName>
    </submittedName>
</protein>
<feature type="transmembrane region" description="Helical" evidence="1">
    <location>
        <begin position="66"/>
        <end position="84"/>
    </location>
</feature>
<comment type="caution">
    <text evidence="2">The sequence shown here is derived from an EMBL/GenBank/DDBJ whole genome shotgun (WGS) entry which is preliminary data.</text>
</comment>
<dbReference type="EMBL" id="JAOWLY010000001">
    <property type="protein sequence ID" value="MDG4982866.1"/>
    <property type="molecule type" value="Genomic_DNA"/>
</dbReference>
<keyword evidence="1" id="KW-0812">Transmembrane</keyword>
<name>A0A9X4S4X6_9LACT</name>
<reference evidence="2" key="1">
    <citation type="submission" date="2022-10" db="EMBL/GenBank/DDBJ databases">
        <authorList>
            <person name="Turner M.S."/>
            <person name="Huang W."/>
        </authorList>
    </citation>
    <scope>NUCLEOTIDE SEQUENCE</scope>
    <source>
        <strain evidence="2">3</strain>
    </source>
</reference>
<feature type="transmembrane region" description="Helical" evidence="1">
    <location>
        <begin position="96"/>
        <end position="119"/>
    </location>
</feature>